<dbReference type="Proteomes" id="UP000251577">
    <property type="component" value="Unassembled WGS sequence"/>
</dbReference>
<dbReference type="RefSeq" id="WP_113630797.1">
    <property type="nucleotide sequence ID" value="NZ_QHCV01000046.1"/>
</dbReference>
<keyword evidence="5 8" id="KW-1133">Transmembrane helix</keyword>
<evidence type="ECO:0000313" key="10">
    <source>
        <dbReference type="Proteomes" id="UP000251577"/>
    </source>
</evidence>
<evidence type="ECO:0000313" key="9">
    <source>
        <dbReference type="EMBL" id="RAV31960.1"/>
    </source>
</evidence>
<evidence type="ECO:0000256" key="3">
    <source>
        <dbReference type="ARBA" id="ARBA00022475"/>
    </source>
</evidence>
<evidence type="ECO:0008006" key="11">
    <source>
        <dbReference type="Google" id="ProtNLM"/>
    </source>
</evidence>
<evidence type="ECO:0000256" key="4">
    <source>
        <dbReference type="ARBA" id="ARBA00022692"/>
    </source>
</evidence>
<feature type="compositionally biased region" description="Basic and acidic residues" evidence="7">
    <location>
        <begin position="7"/>
        <end position="21"/>
    </location>
</feature>
<feature type="compositionally biased region" description="Low complexity" evidence="7">
    <location>
        <begin position="36"/>
        <end position="47"/>
    </location>
</feature>
<dbReference type="InterPro" id="IPR032808">
    <property type="entry name" value="DoxX"/>
</dbReference>
<comment type="similarity">
    <text evidence="2">Belongs to the DoxX family.</text>
</comment>
<dbReference type="Pfam" id="PF07681">
    <property type="entry name" value="DoxX"/>
    <property type="match status" value="1"/>
</dbReference>
<evidence type="ECO:0000256" key="7">
    <source>
        <dbReference type="SAM" id="MobiDB-lite"/>
    </source>
</evidence>
<evidence type="ECO:0000256" key="2">
    <source>
        <dbReference type="ARBA" id="ARBA00006679"/>
    </source>
</evidence>
<dbReference type="GO" id="GO:0005886">
    <property type="term" value="C:plasma membrane"/>
    <property type="evidence" value="ECO:0007669"/>
    <property type="project" value="UniProtKB-SubCell"/>
</dbReference>
<feature type="compositionally biased region" description="Low complexity" evidence="7">
    <location>
        <begin position="112"/>
        <end position="153"/>
    </location>
</feature>
<evidence type="ECO:0000256" key="8">
    <source>
        <dbReference type="SAM" id="Phobius"/>
    </source>
</evidence>
<name>A0A364V5P0_9CORY</name>
<feature type="region of interest" description="Disordered" evidence="7">
    <location>
        <begin position="1"/>
        <end position="162"/>
    </location>
</feature>
<accession>A0A364V5P0</accession>
<comment type="caution">
    <text evidence="9">The sequence shown here is derived from an EMBL/GenBank/DDBJ whole genome shotgun (WGS) entry which is preliminary data.</text>
</comment>
<evidence type="ECO:0000256" key="6">
    <source>
        <dbReference type="ARBA" id="ARBA00023136"/>
    </source>
</evidence>
<evidence type="ECO:0000256" key="1">
    <source>
        <dbReference type="ARBA" id="ARBA00004651"/>
    </source>
</evidence>
<feature type="compositionally biased region" description="Basic and acidic residues" evidence="7">
    <location>
        <begin position="65"/>
        <end position="76"/>
    </location>
</feature>
<dbReference type="InterPro" id="IPR051907">
    <property type="entry name" value="DoxX-like_oxidoreductase"/>
</dbReference>
<reference evidence="9 10" key="1">
    <citation type="journal article" date="2018" name="Syst. Appl. Microbiol.">
        <title>Corynebacterium heidelbergense sp. nov., isolated from the preen glands of Egyptian geese (Alopochen aegyptiacus).</title>
        <authorList>
            <person name="Braun M.S."/>
            <person name="Wang E."/>
            <person name="Zimmermann S."/>
            <person name="Wink M."/>
        </authorList>
    </citation>
    <scope>NUCLEOTIDE SEQUENCE [LARGE SCALE GENOMIC DNA]</scope>
    <source>
        <strain evidence="9 10">647</strain>
    </source>
</reference>
<dbReference type="AlphaFoldDB" id="A0A364V5P0"/>
<dbReference type="PANTHER" id="PTHR33452">
    <property type="entry name" value="OXIDOREDUCTASE CATD-RELATED"/>
    <property type="match status" value="1"/>
</dbReference>
<feature type="transmembrane region" description="Helical" evidence="8">
    <location>
        <begin position="304"/>
        <end position="324"/>
    </location>
</feature>
<keyword evidence="4 8" id="KW-0812">Transmembrane</keyword>
<feature type="transmembrane region" description="Helical" evidence="8">
    <location>
        <begin position="270"/>
        <end position="292"/>
    </location>
</feature>
<feature type="compositionally biased region" description="Acidic residues" evidence="7">
    <location>
        <begin position="23"/>
        <end position="33"/>
    </location>
</feature>
<protein>
    <recommendedName>
        <fullName evidence="11">DoxX family protein</fullName>
    </recommendedName>
</protein>
<keyword evidence="6 8" id="KW-0472">Membrane</keyword>
<keyword evidence="3" id="KW-1003">Cell membrane</keyword>
<evidence type="ECO:0000256" key="5">
    <source>
        <dbReference type="ARBA" id="ARBA00022989"/>
    </source>
</evidence>
<keyword evidence="10" id="KW-1185">Reference proteome</keyword>
<organism evidence="9 10">
    <name type="scientific">Corynebacterium heidelbergense</name>
    <dbReference type="NCBI Taxonomy" id="2055947"/>
    <lineage>
        <taxon>Bacteria</taxon>
        <taxon>Bacillati</taxon>
        <taxon>Actinomycetota</taxon>
        <taxon>Actinomycetes</taxon>
        <taxon>Mycobacteriales</taxon>
        <taxon>Corynebacteriaceae</taxon>
        <taxon>Corynebacterium</taxon>
    </lineage>
</organism>
<feature type="transmembrane region" description="Helical" evidence="8">
    <location>
        <begin position="227"/>
        <end position="250"/>
    </location>
</feature>
<dbReference type="PANTHER" id="PTHR33452:SF1">
    <property type="entry name" value="INNER MEMBRANE PROTEIN YPHA-RELATED"/>
    <property type="match status" value="1"/>
</dbReference>
<proteinExistence type="inferred from homology"/>
<dbReference type="EMBL" id="QHCV01000046">
    <property type="protein sequence ID" value="RAV31960.1"/>
    <property type="molecule type" value="Genomic_DNA"/>
</dbReference>
<gene>
    <name evidence="9" type="ORF">DLJ54_05580</name>
</gene>
<sequence length="331" mass="34871">MKFPQKKQSETRAADDTHNEIAQDVDETIDVPDYEGGSVAASKSAGADTTSKRDIYAMTGRARPQKIDGKSSREDVATEVIPAQGGYEDTDFAEQPTKVLRTESATAPTEISAAPAPTADSSTDTTTDTTATTTDTTAADTTDTTDTTTPTEAKPADPTPGRGTTDFGLLILRVVTGALLLVHGLQTLFTFGGDPGIDALSTRFEAYRFPDILALVVPISQVAAGGLLVLGLLTPLAAAVAFVITGFLALHNLNTFSGQLWPYALNPVVYLWALFALITFGLVWTGPGRLSLDRARQWSTRPRVSSTLFALIGLGGLIAGWLLLGGGNPLN</sequence>
<comment type="subcellular location">
    <subcellularLocation>
        <location evidence="1">Cell membrane</location>
        <topology evidence="1">Multi-pass membrane protein</topology>
    </subcellularLocation>
</comment>